<protein>
    <submittedName>
        <fullName evidence="3">DNA-binding CsgD family transcriptional regulator</fullName>
    </submittedName>
</protein>
<dbReference type="GO" id="GO:0003677">
    <property type="term" value="F:DNA binding"/>
    <property type="evidence" value="ECO:0007669"/>
    <property type="project" value="UniProtKB-KW"/>
</dbReference>
<keyword evidence="3" id="KW-0238">DNA-binding</keyword>
<dbReference type="SUPFAM" id="SSF46894">
    <property type="entry name" value="C-terminal effector domain of the bipartite response regulators"/>
    <property type="match status" value="1"/>
</dbReference>
<evidence type="ECO:0000259" key="2">
    <source>
        <dbReference type="PROSITE" id="PS50043"/>
    </source>
</evidence>
<feature type="compositionally biased region" description="Basic and acidic residues" evidence="1">
    <location>
        <begin position="40"/>
        <end position="57"/>
    </location>
</feature>
<feature type="domain" description="HTH luxR-type" evidence="2">
    <location>
        <begin position="212"/>
        <end position="277"/>
    </location>
</feature>
<dbReference type="Pfam" id="PF00196">
    <property type="entry name" value="GerE"/>
    <property type="match status" value="1"/>
</dbReference>
<gene>
    <name evidence="3" type="ORF">GGR04_001456</name>
</gene>
<name>A0A7W6EFE2_9HYPH</name>
<comment type="caution">
    <text evidence="3">The sequence shown here is derived from an EMBL/GenBank/DDBJ whole genome shotgun (WGS) entry which is preliminary data.</text>
</comment>
<accession>A0A7W6EFE2</accession>
<dbReference type="EMBL" id="JACIEK010000002">
    <property type="protein sequence ID" value="MBB3997620.1"/>
    <property type="molecule type" value="Genomic_DNA"/>
</dbReference>
<dbReference type="PRINTS" id="PR00038">
    <property type="entry name" value="HTHLUXR"/>
</dbReference>
<dbReference type="SUPFAM" id="SSF55785">
    <property type="entry name" value="PYP-like sensor domain (PAS domain)"/>
    <property type="match status" value="1"/>
</dbReference>
<evidence type="ECO:0000313" key="3">
    <source>
        <dbReference type="EMBL" id="MBB3997620.1"/>
    </source>
</evidence>
<dbReference type="SMART" id="SM00421">
    <property type="entry name" value="HTH_LUXR"/>
    <property type="match status" value="1"/>
</dbReference>
<dbReference type="Proteomes" id="UP000542776">
    <property type="component" value="Unassembled WGS sequence"/>
</dbReference>
<dbReference type="InterPro" id="IPR036388">
    <property type="entry name" value="WH-like_DNA-bd_sf"/>
</dbReference>
<dbReference type="PROSITE" id="PS50043">
    <property type="entry name" value="HTH_LUXR_2"/>
    <property type="match status" value="1"/>
</dbReference>
<keyword evidence="4" id="KW-1185">Reference proteome</keyword>
<dbReference type="InterPro" id="IPR016032">
    <property type="entry name" value="Sig_transdc_resp-reg_C-effctor"/>
</dbReference>
<feature type="region of interest" description="Disordered" evidence="1">
    <location>
        <begin position="1"/>
        <end position="68"/>
    </location>
</feature>
<proteinExistence type="predicted"/>
<evidence type="ECO:0000313" key="4">
    <source>
        <dbReference type="Proteomes" id="UP000542776"/>
    </source>
</evidence>
<dbReference type="InterPro" id="IPR000792">
    <property type="entry name" value="Tscrpt_reg_LuxR_C"/>
</dbReference>
<dbReference type="CDD" id="cd06170">
    <property type="entry name" value="LuxR_C_like"/>
    <property type="match status" value="1"/>
</dbReference>
<dbReference type="RefSeq" id="WP_183199170.1">
    <property type="nucleotide sequence ID" value="NZ_JACIEK010000002.1"/>
</dbReference>
<dbReference type="InterPro" id="IPR035965">
    <property type="entry name" value="PAS-like_dom_sf"/>
</dbReference>
<dbReference type="GO" id="GO:0006355">
    <property type="term" value="P:regulation of DNA-templated transcription"/>
    <property type="evidence" value="ECO:0007669"/>
    <property type="project" value="InterPro"/>
</dbReference>
<dbReference type="Gene3D" id="1.10.10.10">
    <property type="entry name" value="Winged helix-like DNA-binding domain superfamily/Winged helix DNA-binding domain"/>
    <property type="match status" value="1"/>
</dbReference>
<sequence>MTERPSTCESPLAEAHPAVAWAARPQALSDETPAQGGSDEADRHLPTRHVERRDARPAADAVGGPGGGLQWRARLEDVQAEIEALHQAFDALATAIVTATPRGMVRSVNQLASQILAARDGLQLEGEHLRASHAPDQRELDALLALAAEPPGTGPVQRPEIRLRRRSGAPPLIVSLTAVRRALASGPAIVSEATVVLKLERMSVAAVSPPDLMTQRFGLTRSESELVDLLLLGRSLREVARERGVSYETVRSHIKHVFSKTGTHRQIDLVNLARSLKP</sequence>
<dbReference type="Gene3D" id="3.30.450.20">
    <property type="entry name" value="PAS domain"/>
    <property type="match status" value="1"/>
</dbReference>
<evidence type="ECO:0000256" key="1">
    <source>
        <dbReference type="SAM" id="MobiDB-lite"/>
    </source>
</evidence>
<reference evidence="3 4" key="1">
    <citation type="submission" date="2020-08" db="EMBL/GenBank/DDBJ databases">
        <title>Genomic Encyclopedia of Type Strains, Phase IV (KMG-IV): sequencing the most valuable type-strain genomes for metagenomic binning, comparative biology and taxonomic classification.</title>
        <authorList>
            <person name="Goeker M."/>
        </authorList>
    </citation>
    <scope>NUCLEOTIDE SEQUENCE [LARGE SCALE GENOMIC DNA]</scope>
    <source>
        <strain evidence="3 4">DSM 102238</strain>
    </source>
</reference>
<organism evidence="3 4">
    <name type="scientific">Aureimonas pseudogalii</name>
    <dbReference type="NCBI Taxonomy" id="1744844"/>
    <lineage>
        <taxon>Bacteria</taxon>
        <taxon>Pseudomonadati</taxon>
        <taxon>Pseudomonadota</taxon>
        <taxon>Alphaproteobacteria</taxon>
        <taxon>Hyphomicrobiales</taxon>
        <taxon>Aurantimonadaceae</taxon>
        <taxon>Aureimonas</taxon>
    </lineage>
</organism>
<dbReference type="AlphaFoldDB" id="A0A7W6EFE2"/>